<evidence type="ECO:0000313" key="5">
    <source>
        <dbReference type="EMBL" id="PHI28553.1"/>
    </source>
</evidence>
<dbReference type="RefSeq" id="WP_029093742.1">
    <property type="nucleotide sequence ID" value="NZ_CAADJA010000002.1"/>
</dbReference>
<dbReference type="InterPro" id="IPR020449">
    <property type="entry name" value="Tscrpt_reg_AraC-type_HTH"/>
</dbReference>
<dbReference type="GO" id="GO:0003700">
    <property type="term" value="F:DNA-binding transcription factor activity"/>
    <property type="evidence" value="ECO:0007669"/>
    <property type="project" value="InterPro"/>
</dbReference>
<dbReference type="PROSITE" id="PS01124">
    <property type="entry name" value="HTH_ARAC_FAMILY_2"/>
    <property type="match status" value="1"/>
</dbReference>
<keyword evidence="7" id="KW-1185">Reference proteome</keyword>
<dbReference type="Proteomes" id="UP000373449">
    <property type="component" value="Unassembled WGS sequence"/>
</dbReference>
<feature type="domain" description="HTH araC/xylS-type" evidence="4">
    <location>
        <begin position="172"/>
        <end position="269"/>
    </location>
</feature>
<sequence>MHEIISNIHFIYQAKRPQVLRQLSVTSPLLAWVRSGQKRVTTEDSHYTCHTEQCIVLPAPYQFGIENIPVHQGRYFAHCIVPPTAWMDRFRQRYGDLISQHISHNNSSPPVFDLSQTLHRQLEEFISLTELNDPTSLDRARVELVWQQILLTMMYDGVGAALFINPKASLAGTVSALINADLARDWQSKELAGRLNMSESTFRRKLQSENTSFTQLLHQLRMSHAAHLLMASSHNIQQIALDTGYSSPSKFTSRFKQQFGLTPAALRKTL</sequence>
<evidence type="ECO:0000256" key="2">
    <source>
        <dbReference type="ARBA" id="ARBA00023125"/>
    </source>
</evidence>
<dbReference type="GO" id="GO:0005829">
    <property type="term" value="C:cytosol"/>
    <property type="evidence" value="ECO:0007669"/>
    <property type="project" value="TreeGrafter"/>
</dbReference>
<gene>
    <name evidence="6" type="primary">cfaD</name>
    <name evidence="5" type="ORF">CRN84_04015</name>
    <name evidence="6" type="ORF">NCTC12282_01423</name>
</gene>
<dbReference type="PANTHER" id="PTHR47894">
    <property type="entry name" value="HTH-TYPE TRANSCRIPTIONAL REGULATOR GADX"/>
    <property type="match status" value="1"/>
</dbReference>
<protein>
    <submittedName>
        <fullName evidence="5">AraC family transcriptional regulator</fullName>
    </submittedName>
    <submittedName>
        <fullName evidence="6">Colonization factor antigen I subunit D</fullName>
    </submittedName>
</protein>
<dbReference type="EMBL" id="PDDX01000001">
    <property type="protein sequence ID" value="PHI28553.1"/>
    <property type="molecule type" value="Genomic_DNA"/>
</dbReference>
<evidence type="ECO:0000256" key="3">
    <source>
        <dbReference type="ARBA" id="ARBA00023163"/>
    </source>
</evidence>
<evidence type="ECO:0000313" key="7">
    <source>
        <dbReference type="Proteomes" id="UP000224974"/>
    </source>
</evidence>
<reference evidence="7" key="2">
    <citation type="submission" date="2017-09" db="EMBL/GenBank/DDBJ databases">
        <title>FDA dAtabase for Regulatory Grade micrObial Sequences (FDA-ARGOS): Supporting development and validation of Infectious Disease Dx tests.</title>
        <authorList>
            <person name="Minogue T."/>
            <person name="Wolcott M."/>
            <person name="Wasieloski L."/>
            <person name="Aguilar W."/>
            <person name="Moore D."/>
            <person name="Tallon L."/>
            <person name="Sadzewicz L."/>
            <person name="Ott S."/>
            <person name="Zhao X."/>
            <person name="Nagaraj S."/>
            <person name="Vavikolanu K."/>
            <person name="Aluvathingal J."/>
            <person name="Nadendla S."/>
            <person name="Sichtig H."/>
        </authorList>
    </citation>
    <scope>NUCLEOTIDE SEQUENCE [LARGE SCALE GENOMIC DNA]</scope>
    <source>
        <strain evidence="7">FDAARGOS_387</strain>
    </source>
</reference>
<dbReference type="Gene3D" id="1.10.10.60">
    <property type="entry name" value="Homeodomain-like"/>
    <property type="match status" value="1"/>
</dbReference>
<dbReference type="GO" id="GO:0000976">
    <property type="term" value="F:transcription cis-regulatory region binding"/>
    <property type="evidence" value="ECO:0007669"/>
    <property type="project" value="TreeGrafter"/>
</dbReference>
<organism evidence="5 7">
    <name type="scientific">Budvicia aquatica</name>
    <dbReference type="NCBI Taxonomy" id="82979"/>
    <lineage>
        <taxon>Bacteria</taxon>
        <taxon>Pseudomonadati</taxon>
        <taxon>Pseudomonadota</taxon>
        <taxon>Gammaproteobacteria</taxon>
        <taxon>Enterobacterales</taxon>
        <taxon>Budviciaceae</taxon>
        <taxon>Budvicia</taxon>
    </lineage>
</organism>
<accession>A0A2C6DIG7</accession>
<dbReference type="AlphaFoldDB" id="A0A2C6DIG7"/>
<dbReference type="InterPro" id="IPR009057">
    <property type="entry name" value="Homeodomain-like_sf"/>
</dbReference>
<dbReference type="EMBL" id="CAADJA010000002">
    <property type="protein sequence ID" value="VFS46514.1"/>
    <property type="molecule type" value="Genomic_DNA"/>
</dbReference>
<dbReference type="PANTHER" id="PTHR47894:SF4">
    <property type="entry name" value="HTH-TYPE TRANSCRIPTIONAL REGULATOR GADX"/>
    <property type="match status" value="1"/>
</dbReference>
<reference evidence="6 8" key="3">
    <citation type="submission" date="2019-03" db="EMBL/GenBank/DDBJ databases">
        <authorList>
            <consortium name="Pathogen Informatics"/>
        </authorList>
    </citation>
    <scope>NUCLEOTIDE SEQUENCE [LARGE SCALE GENOMIC DNA]</scope>
    <source>
        <strain evidence="6 8">NCTC12282</strain>
    </source>
</reference>
<keyword evidence="2" id="KW-0238">DNA-binding</keyword>
<reference evidence="5" key="1">
    <citation type="submission" date="2017-09" db="EMBL/GenBank/DDBJ databases">
        <title>FDA dAtabase for Regulatory Grade micrObial Sequences (FDA-ARGOS): Supporting development and validation of Infectious Disease Dx tests.</title>
        <authorList>
            <person name="Minogue T."/>
            <person name="Wolcott M."/>
            <person name="Wasieloski L."/>
            <person name="Aguilar W."/>
            <person name="Moore D."/>
            <person name="Tallon L.J."/>
            <person name="Sadzewicz L."/>
            <person name="Ott S."/>
            <person name="Zhao X."/>
            <person name="Nagaraj S."/>
            <person name="Vavikolanu K."/>
            <person name="Aluvathingal J."/>
            <person name="Nadendla S."/>
            <person name="Sichtig H."/>
        </authorList>
    </citation>
    <scope>NUCLEOTIDE SEQUENCE</scope>
    <source>
        <strain evidence="5">FDAARGOS_387</strain>
    </source>
</reference>
<dbReference type="Proteomes" id="UP000224974">
    <property type="component" value="Unassembled WGS sequence"/>
</dbReference>
<dbReference type="PROSITE" id="PS00041">
    <property type="entry name" value="HTH_ARAC_FAMILY_1"/>
    <property type="match status" value="1"/>
</dbReference>
<dbReference type="InterPro" id="IPR018060">
    <property type="entry name" value="HTH_AraC"/>
</dbReference>
<dbReference type="OrthoDB" id="9783876at2"/>
<dbReference type="SMART" id="SM00342">
    <property type="entry name" value="HTH_ARAC"/>
    <property type="match status" value="1"/>
</dbReference>
<proteinExistence type="predicted"/>
<name>A0A2C6DIG7_9GAMM</name>
<evidence type="ECO:0000256" key="1">
    <source>
        <dbReference type="ARBA" id="ARBA00023015"/>
    </source>
</evidence>
<evidence type="ECO:0000259" key="4">
    <source>
        <dbReference type="PROSITE" id="PS01124"/>
    </source>
</evidence>
<keyword evidence="1" id="KW-0805">Transcription regulation</keyword>
<dbReference type="SUPFAM" id="SSF46689">
    <property type="entry name" value="Homeodomain-like"/>
    <property type="match status" value="1"/>
</dbReference>
<dbReference type="Pfam" id="PF12833">
    <property type="entry name" value="HTH_18"/>
    <property type="match status" value="1"/>
</dbReference>
<dbReference type="PRINTS" id="PR00032">
    <property type="entry name" value="HTHARAC"/>
</dbReference>
<evidence type="ECO:0000313" key="8">
    <source>
        <dbReference type="Proteomes" id="UP000373449"/>
    </source>
</evidence>
<dbReference type="STRING" id="1111728.GCA_000427805_04449"/>
<dbReference type="InterPro" id="IPR018062">
    <property type="entry name" value="HTH_AraC-typ_CS"/>
</dbReference>
<evidence type="ECO:0000313" key="6">
    <source>
        <dbReference type="EMBL" id="VFS46514.1"/>
    </source>
</evidence>
<keyword evidence="3" id="KW-0804">Transcription</keyword>